<dbReference type="InParanoid" id="A0A059A960"/>
<gene>
    <name evidence="2" type="ORF">EUGRSUZ_K03345</name>
</gene>
<evidence type="ECO:0008006" key="3">
    <source>
        <dbReference type="Google" id="ProtNLM"/>
    </source>
</evidence>
<sequence length="72" mass="7843">MANKLVAVFLMCIVLAGAMYVREAEATSESFKSCFTGCHDGCKAEGHGFSFCEVKCDTDCTEKEIAETLNLH</sequence>
<name>A0A059A960_EUCGR</name>
<dbReference type="InterPro" id="IPR015333">
    <property type="entry name" value="Pollen_allergen_ole-e-6"/>
</dbReference>
<dbReference type="Pfam" id="PF09253">
    <property type="entry name" value="Ole_e_6"/>
    <property type="match status" value="1"/>
</dbReference>
<dbReference type="Gene3D" id="1.10.287.720">
    <property type="entry name" value="Pollen allergen ole e 6"/>
    <property type="match status" value="1"/>
</dbReference>
<feature type="signal peptide" evidence="1">
    <location>
        <begin position="1"/>
        <end position="26"/>
    </location>
</feature>
<evidence type="ECO:0000256" key="1">
    <source>
        <dbReference type="SAM" id="SignalP"/>
    </source>
</evidence>
<dbReference type="PANTHER" id="PTHR35632:SF1">
    <property type="entry name" value="MAJOR POLLEN ALLERGEN OLE E 6-LIKE"/>
    <property type="match status" value="1"/>
</dbReference>
<reference evidence="2" key="1">
    <citation type="submission" date="2013-07" db="EMBL/GenBank/DDBJ databases">
        <title>The genome of Eucalyptus grandis.</title>
        <authorList>
            <person name="Schmutz J."/>
            <person name="Hayes R."/>
            <person name="Myburg A."/>
            <person name="Tuskan G."/>
            <person name="Grattapaglia D."/>
            <person name="Rokhsar D.S."/>
        </authorList>
    </citation>
    <scope>NUCLEOTIDE SEQUENCE</scope>
    <source>
        <tissue evidence="2">Leaf extractions</tissue>
    </source>
</reference>
<dbReference type="OMA" id="CALRCET"/>
<keyword evidence="1" id="KW-0732">Signal</keyword>
<dbReference type="AlphaFoldDB" id="A0A059A960"/>
<dbReference type="InterPro" id="IPR036466">
    <property type="entry name" value="Pollen_allergen_ole-e-6_sf"/>
</dbReference>
<dbReference type="Gramene" id="KCW49880">
    <property type="protein sequence ID" value="KCW49880"/>
    <property type="gene ID" value="EUGRSUZ_K03345"/>
</dbReference>
<dbReference type="SUPFAM" id="SSF111388">
    <property type="entry name" value="Pollen allergen ole e 6"/>
    <property type="match status" value="1"/>
</dbReference>
<evidence type="ECO:0000313" key="2">
    <source>
        <dbReference type="EMBL" id="KCW49880.1"/>
    </source>
</evidence>
<proteinExistence type="predicted"/>
<dbReference type="PANTHER" id="PTHR35632">
    <property type="entry name" value="MAJOR POLLEN ALLERGEN OLE E 6-LIKE"/>
    <property type="match status" value="1"/>
</dbReference>
<dbReference type="EMBL" id="KK198763">
    <property type="protein sequence ID" value="KCW49880.1"/>
    <property type="molecule type" value="Genomic_DNA"/>
</dbReference>
<organism evidence="2">
    <name type="scientific">Eucalyptus grandis</name>
    <name type="common">Flooded gum</name>
    <dbReference type="NCBI Taxonomy" id="71139"/>
    <lineage>
        <taxon>Eukaryota</taxon>
        <taxon>Viridiplantae</taxon>
        <taxon>Streptophyta</taxon>
        <taxon>Embryophyta</taxon>
        <taxon>Tracheophyta</taxon>
        <taxon>Spermatophyta</taxon>
        <taxon>Magnoliopsida</taxon>
        <taxon>eudicotyledons</taxon>
        <taxon>Gunneridae</taxon>
        <taxon>Pentapetalae</taxon>
        <taxon>rosids</taxon>
        <taxon>malvids</taxon>
        <taxon>Myrtales</taxon>
        <taxon>Myrtaceae</taxon>
        <taxon>Myrtoideae</taxon>
        <taxon>Eucalypteae</taxon>
        <taxon>Eucalyptus</taxon>
    </lineage>
</organism>
<feature type="chain" id="PRO_5001567397" description="Major pollen allergen Ole e 6-like" evidence="1">
    <location>
        <begin position="27"/>
        <end position="72"/>
    </location>
</feature>
<accession>A0A059A960</accession>
<protein>
    <recommendedName>
        <fullName evidence="3">Major pollen allergen Ole e 6-like</fullName>
    </recommendedName>
</protein>